<organism evidence="2">
    <name type="scientific">Desulfobacca acetoxidans</name>
    <dbReference type="NCBI Taxonomy" id="60893"/>
    <lineage>
        <taxon>Bacteria</taxon>
        <taxon>Pseudomonadati</taxon>
        <taxon>Thermodesulfobacteriota</taxon>
        <taxon>Desulfobaccia</taxon>
        <taxon>Desulfobaccales</taxon>
        <taxon>Desulfobaccaceae</taxon>
        <taxon>Desulfobacca</taxon>
    </lineage>
</organism>
<sequence length="264" mass="29300">MSNELLYDLNLWLILLVSIGAFFVFTELGFLLGRRAAPTTSDDARSQVGTIQGAILGLLALLLGFTFAMAMTRFETRKQIVLDEANAIGTTYLRAQLLPEPQRQQISDLLRRYVTVRLDFYAAGNDDANLDAVNQATAKLQAQLWEIGGALGEKDPRAVIYGLFLQSLNEVIDLHNKRLTALENHVPEIILILLYFVAMVANALIGYGCGLGEVRNLFVTLVASVLIAVVIFVIIDLDRPRRGLIRVSQDRMVELRDSLEGKQP</sequence>
<keyword evidence="1" id="KW-0472">Membrane</keyword>
<accession>A0A7V6DQJ1</accession>
<keyword evidence="1" id="KW-1133">Transmembrane helix</keyword>
<evidence type="ECO:0000256" key="1">
    <source>
        <dbReference type="SAM" id="Phobius"/>
    </source>
</evidence>
<reference evidence="2" key="1">
    <citation type="journal article" date="2020" name="mSystems">
        <title>Genome- and Community-Level Interaction Insights into Carbon Utilization and Element Cycling Functions of Hydrothermarchaeota in Hydrothermal Sediment.</title>
        <authorList>
            <person name="Zhou Z."/>
            <person name="Liu Y."/>
            <person name="Xu W."/>
            <person name="Pan J."/>
            <person name="Luo Z.H."/>
            <person name="Li M."/>
        </authorList>
    </citation>
    <scope>NUCLEOTIDE SEQUENCE [LARGE SCALE GENOMIC DNA]</scope>
    <source>
        <strain evidence="2">SpSt-767</strain>
    </source>
</reference>
<gene>
    <name evidence="2" type="ORF">ENV52_11940</name>
</gene>
<dbReference type="AlphaFoldDB" id="A0A7V6DQJ1"/>
<feature type="transmembrane region" description="Helical" evidence="1">
    <location>
        <begin position="217"/>
        <end position="237"/>
    </location>
</feature>
<feature type="transmembrane region" description="Helical" evidence="1">
    <location>
        <begin position="51"/>
        <end position="70"/>
    </location>
</feature>
<dbReference type="Pfam" id="PF14023">
    <property type="entry name" value="Bestrophin-like"/>
    <property type="match status" value="1"/>
</dbReference>
<dbReference type="InterPro" id="IPR025333">
    <property type="entry name" value="DUF4239"/>
</dbReference>
<proteinExistence type="predicted"/>
<feature type="transmembrane region" description="Helical" evidence="1">
    <location>
        <begin position="12"/>
        <end position="31"/>
    </location>
</feature>
<keyword evidence="1" id="KW-0812">Transmembrane</keyword>
<evidence type="ECO:0000313" key="2">
    <source>
        <dbReference type="EMBL" id="HHS30398.1"/>
    </source>
</evidence>
<protein>
    <submittedName>
        <fullName evidence="2">DUF4239 domain-containing protein</fullName>
    </submittedName>
</protein>
<dbReference type="EMBL" id="DTGR01000185">
    <property type="protein sequence ID" value="HHS30398.1"/>
    <property type="molecule type" value="Genomic_DNA"/>
</dbReference>
<comment type="caution">
    <text evidence="2">The sequence shown here is derived from an EMBL/GenBank/DDBJ whole genome shotgun (WGS) entry which is preliminary data.</text>
</comment>
<feature type="transmembrane region" description="Helical" evidence="1">
    <location>
        <begin position="186"/>
        <end position="205"/>
    </location>
</feature>
<name>A0A7V6DQJ1_9BACT</name>